<dbReference type="InterPro" id="IPR000182">
    <property type="entry name" value="GNAT_dom"/>
</dbReference>
<evidence type="ECO:0000259" key="1">
    <source>
        <dbReference type="PROSITE" id="PS51186"/>
    </source>
</evidence>
<organism evidence="2">
    <name type="scientific">viral metagenome</name>
    <dbReference type="NCBI Taxonomy" id="1070528"/>
    <lineage>
        <taxon>unclassified sequences</taxon>
        <taxon>metagenomes</taxon>
        <taxon>organismal metagenomes</taxon>
    </lineage>
</organism>
<dbReference type="InterPro" id="IPR016181">
    <property type="entry name" value="Acyl_CoA_acyltransferase"/>
</dbReference>
<proteinExistence type="predicted"/>
<sequence length="165" mass="18914">MIYYVKQLATQDYASVKEIFSLTFLHEMIPISTLGFRWRNRSREDSFGIYTHAGDLLGFAIVSEGRHQQTQQLNKDKSPSGTGSRYLSFLALHPAHRGGRLGSVLLKVILAKAVADSMSLCLFPLENQRLKDWYKNNGFNLSSHEYFNFHCYGTRSQAKYLELLK</sequence>
<dbReference type="AlphaFoldDB" id="A0A6C0DTK0"/>
<dbReference type="GO" id="GO:0016747">
    <property type="term" value="F:acyltransferase activity, transferring groups other than amino-acyl groups"/>
    <property type="evidence" value="ECO:0007669"/>
    <property type="project" value="InterPro"/>
</dbReference>
<protein>
    <recommendedName>
        <fullName evidence="1">N-acetyltransferase domain-containing protein</fullName>
    </recommendedName>
</protein>
<evidence type="ECO:0000313" key="2">
    <source>
        <dbReference type="EMBL" id="QHT19389.1"/>
    </source>
</evidence>
<name>A0A6C0DTK0_9ZZZZ</name>
<accession>A0A6C0DTK0</accession>
<dbReference type="Pfam" id="PF00583">
    <property type="entry name" value="Acetyltransf_1"/>
    <property type="match status" value="1"/>
</dbReference>
<dbReference type="Gene3D" id="3.40.630.30">
    <property type="match status" value="1"/>
</dbReference>
<feature type="domain" description="N-acetyltransferase" evidence="1">
    <location>
        <begin position="3"/>
        <end position="165"/>
    </location>
</feature>
<dbReference type="EMBL" id="MN739665">
    <property type="protein sequence ID" value="QHT19389.1"/>
    <property type="molecule type" value="Genomic_DNA"/>
</dbReference>
<dbReference type="SUPFAM" id="SSF55729">
    <property type="entry name" value="Acyl-CoA N-acyltransferases (Nat)"/>
    <property type="match status" value="1"/>
</dbReference>
<dbReference type="CDD" id="cd04301">
    <property type="entry name" value="NAT_SF"/>
    <property type="match status" value="1"/>
</dbReference>
<dbReference type="PROSITE" id="PS51186">
    <property type="entry name" value="GNAT"/>
    <property type="match status" value="1"/>
</dbReference>
<reference evidence="2" key="1">
    <citation type="journal article" date="2020" name="Nature">
        <title>Giant virus diversity and host interactions through global metagenomics.</title>
        <authorList>
            <person name="Schulz F."/>
            <person name="Roux S."/>
            <person name="Paez-Espino D."/>
            <person name="Jungbluth S."/>
            <person name="Walsh D.A."/>
            <person name="Denef V.J."/>
            <person name="McMahon K.D."/>
            <person name="Konstantinidis K.T."/>
            <person name="Eloe-Fadrosh E.A."/>
            <person name="Kyrpides N.C."/>
            <person name="Woyke T."/>
        </authorList>
    </citation>
    <scope>NUCLEOTIDE SEQUENCE</scope>
    <source>
        <strain evidence="2">GVMAG-M-3300023174-57</strain>
    </source>
</reference>